<dbReference type="PANTHER" id="PTHR42080:SF1">
    <property type="entry name" value="SRR1-LIKE DOMAIN-CONTAINING PROTEIN"/>
    <property type="match status" value="1"/>
</dbReference>
<dbReference type="Proteomes" id="UP000016922">
    <property type="component" value="Unassembled WGS sequence"/>
</dbReference>
<dbReference type="RefSeq" id="XP_008083753.1">
    <property type="nucleotide sequence ID" value="XM_008085562.1"/>
</dbReference>
<keyword evidence="4" id="KW-1185">Reference proteome</keyword>
<name>S3CXI3_GLAL2</name>
<feature type="region of interest" description="Disordered" evidence="1">
    <location>
        <begin position="252"/>
        <end position="281"/>
    </location>
</feature>
<feature type="domain" description="SRR1-like" evidence="2">
    <location>
        <begin position="122"/>
        <end position="247"/>
    </location>
</feature>
<protein>
    <recommendedName>
        <fullName evidence="2">SRR1-like domain-containing protein</fullName>
    </recommendedName>
</protein>
<evidence type="ECO:0000313" key="4">
    <source>
        <dbReference type="Proteomes" id="UP000016922"/>
    </source>
</evidence>
<dbReference type="OrthoDB" id="3564854at2759"/>
<dbReference type="PANTHER" id="PTHR42080">
    <property type="entry name" value="SRR1 DOMAIN-CONTAINING PROTEIN"/>
    <property type="match status" value="1"/>
</dbReference>
<dbReference type="InterPro" id="IPR012942">
    <property type="entry name" value="SRR1-like"/>
</dbReference>
<organism evidence="3 4">
    <name type="scientific">Glarea lozoyensis (strain ATCC 20868 / MF5171)</name>
    <dbReference type="NCBI Taxonomy" id="1116229"/>
    <lineage>
        <taxon>Eukaryota</taxon>
        <taxon>Fungi</taxon>
        <taxon>Dikarya</taxon>
        <taxon>Ascomycota</taxon>
        <taxon>Pezizomycotina</taxon>
        <taxon>Leotiomycetes</taxon>
        <taxon>Helotiales</taxon>
        <taxon>Helotiaceae</taxon>
        <taxon>Glarea</taxon>
    </lineage>
</organism>
<evidence type="ECO:0000259" key="2">
    <source>
        <dbReference type="Pfam" id="PF07985"/>
    </source>
</evidence>
<sequence>MGFSAAYDQESGIFTISFNDKVIEKYEDAETWNASLKFHNEYYKNIDKYYEDHWTTDIMDTMSGFQYSEPPQPYHVHFEAYVRKSMEHLIEEFERNRKQYAETVHYKEFSTGIQNLRDSGKVFSKVVVVGVGSLHRAAYVKGDRWMPPTMVYDILDAILVATTLGECDKRLPLYFQDPCYSKLDKKFLTTYIGAEVVDDPDAFSLTNDSTILLNLDPVYKYMGQWIADGIWPSAVIGYDWVAQDADYREIPAAHEKKETKESVTEKPNELGENKSTEQSQEIPGNVDIIDSSDIIDYHTEELDTMFAKYKRVPLWDEYPISPDDSKTGRSGRGRYISLWVRTQDLDSEGNILRGKGKANAEIAVAEWFEHVNKLGPGWRKRREQEYVKMRKDNEKNSENKSDVEEDLKE</sequence>
<dbReference type="KEGG" id="glz:GLAREA_00804"/>
<dbReference type="GeneID" id="19459862"/>
<dbReference type="HOGENOM" id="CLU_672779_0_0_1"/>
<dbReference type="Pfam" id="PF07985">
    <property type="entry name" value="SRR1"/>
    <property type="match status" value="1"/>
</dbReference>
<feature type="compositionally biased region" description="Basic and acidic residues" evidence="1">
    <location>
        <begin position="252"/>
        <end position="275"/>
    </location>
</feature>
<accession>S3CXI3</accession>
<evidence type="ECO:0000256" key="1">
    <source>
        <dbReference type="SAM" id="MobiDB-lite"/>
    </source>
</evidence>
<feature type="region of interest" description="Disordered" evidence="1">
    <location>
        <begin position="389"/>
        <end position="409"/>
    </location>
</feature>
<proteinExistence type="predicted"/>
<evidence type="ECO:0000313" key="3">
    <source>
        <dbReference type="EMBL" id="EPE29644.1"/>
    </source>
</evidence>
<dbReference type="EMBL" id="KE145367">
    <property type="protein sequence ID" value="EPE29644.1"/>
    <property type="molecule type" value="Genomic_DNA"/>
</dbReference>
<dbReference type="AlphaFoldDB" id="S3CXI3"/>
<gene>
    <name evidence="3" type="ORF">GLAREA_00804</name>
</gene>
<reference evidence="3 4" key="1">
    <citation type="journal article" date="2013" name="BMC Genomics">
        <title>Genomics-driven discovery of the pneumocandin biosynthetic gene cluster in the fungus Glarea lozoyensis.</title>
        <authorList>
            <person name="Chen L."/>
            <person name="Yue Q."/>
            <person name="Zhang X."/>
            <person name="Xiang M."/>
            <person name="Wang C."/>
            <person name="Li S."/>
            <person name="Che Y."/>
            <person name="Ortiz-Lopez F.J."/>
            <person name="Bills G.F."/>
            <person name="Liu X."/>
            <person name="An Z."/>
        </authorList>
    </citation>
    <scope>NUCLEOTIDE SEQUENCE [LARGE SCALE GENOMIC DNA]</scope>
    <source>
        <strain evidence="4">ATCC 20868 / MF5171</strain>
    </source>
</reference>